<sequence length="107" mass="12491">MQQQQLTEIRNLLAGMNLNQPPIDNPVNPHVQQARESRVRNNFVHLGNHPRRIANFPAYDGESSDDDIERIAMHENPRETFQNNNYRMKMGLPSFNGQLNIQWVVKQ</sequence>
<proteinExistence type="predicted"/>
<dbReference type="Proteomes" id="UP001062846">
    <property type="component" value="Chromosome 4"/>
</dbReference>
<accession>A0ACC0NYK1</accession>
<evidence type="ECO:0000313" key="1">
    <source>
        <dbReference type="EMBL" id="KAI8558457.1"/>
    </source>
</evidence>
<name>A0ACC0NYK1_RHOML</name>
<organism evidence="1 2">
    <name type="scientific">Rhododendron molle</name>
    <name type="common">Chinese azalea</name>
    <name type="synonym">Azalea mollis</name>
    <dbReference type="NCBI Taxonomy" id="49168"/>
    <lineage>
        <taxon>Eukaryota</taxon>
        <taxon>Viridiplantae</taxon>
        <taxon>Streptophyta</taxon>
        <taxon>Embryophyta</taxon>
        <taxon>Tracheophyta</taxon>
        <taxon>Spermatophyta</taxon>
        <taxon>Magnoliopsida</taxon>
        <taxon>eudicotyledons</taxon>
        <taxon>Gunneridae</taxon>
        <taxon>Pentapetalae</taxon>
        <taxon>asterids</taxon>
        <taxon>Ericales</taxon>
        <taxon>Ericaceae</taxon>
        <taxon>Ericoideae</taxon>
        <taxon>Rhodoreae</taxon>
        <taxon>Rhododendron</taxon>
    </lineage>
</organism>
<keyword evidence="2" id="KW-1185">Reference proteome</keyword>
<reference evidence="1" key="1">
    <citation type="submission" date="2022-02" db="EMBL/GenBank/DDBJ databases">
        <title>Plant Genome Project.</title>
        <authorList>
            <person name="Zhang R.-G."/>
        </authorList>
    </citation>
    <scope>NUCLEOTIDE SEQUENCE</scope>
    <source>
        <strain evidence="1">AT1</strain>
    </source>
</reference>
<evidence type="ECO:0000313" key="2">
    <source>
        <dbReference type="Proteomes" id="UP001062846"/>
    </source>
</evidence>
<protein>
    <submittedName>
        <fullName evidence="1">Uncharacterized protein</fullName>
    </submittedName>
</protein>
<comment type="caution">
    <text evidence="1">The sequence shown here is derived from an EMBL/GenBank/DDBJ whole genome shotgun (WGS) entry which is preliminary data.</text>
</comment>
<dbReference type="EMBL" id="CM046391">
    <property type="protein sequence ID" value="KAI8558457.1"/>
    <property type="molecule type" value="Genomic_DNA"/>
</dbReference>
<gene>
    <name evidence="1" type="ORF">RHMOL_Rhmol04G0095100</name>
</gene>